<sequence>MHHIDFIFTRVSNRFVGYICHNNTGQKKVDAFWRAVITKKLNNFQRTKEGALEQRTEISEHSDYSETDQSRNNSVFSDITINNSFIRLPVDAQEEYSVKSYHHHQPYDAHCWA</sequence>
<evidence type="ECO:0000256" key="1">
    <source>
        <dbReference type="SAM" id="MobiDB-lite"/>
    </source>
</evidence>
<name>A0A1E1WMT8_PECGO</name>
<accession>A0A1E1WMT8</accession>
<gene>
    <name evidence="4" type="ORF">g.15259</name>
    <name evidence="2" type="ORF">g.15260</name>
    <name evidence="3" type="ORF">g.15261</name>
</gene>
<feature type="compositionally biased region" description="Basic and acidic residues" evidence="1">
    <location>
        <begin position="48"/>
        <end position="64"/>
    </location>
</feature>
<evidence type="ECO:0000313" key="3">
    <source>
        <dbReference type="EMBL" id="JAT88320.1"/>
    </source>
</evidence>
<dbReference type="AlphaFoldDB" id="A0A1E1WMT8"/>
<protein>
    <submittedName>
        <fullName evidence="3">Uncharacterized protein</fullName>
    </submittedName>
</protein>
<proteinExistence type="predicted"/>
<evidence type="ECO:0000313" key="2">
    <source>
        <dbReference type="EMBL" id="JAT80337.1"/>
    </source>
</evidence>
<feature type="region of interest" description="Disordered" evidence="1">
    <location>
        <begin position="48"/>
        <end position="70"/>
    </location>
</feature>
<dbReference type="EMBL" id="GDQN01010717">
    <property type="protein sequence ID" value="JAT80337.1"/>
    <property type="molecule type" value="Transcribed_RNA"/>
</dbReference>
<dbReference type="EMBL" id="GDQN01001549">
    <property type="protein sequence ID" value="JAT89505.1"/>
    <property type="molecule type" value="Transcribed_RNA"/>
</dbReference>
<evidence type="ECO:0000313" key="4">
    <source>
        <dbReference type="EMBL" id="JAT89505.1"/>
    </source>
</evidence>
<reference evidence="3" key="1">
    <citation type="submission" date="2015-09" db="EMBL/GenBank/DDBJ databases">
        <title>De novo assembly of Pectinophora gossypiella (Pink Bollworm) gut transcriptome.</title>
        <authorList>
            <person name="Tassone E.E."/>
        </authorList>
    </citation>
    <scope>NUCLEOTIDE SEQUENCE</scope>
</reference>
<organism evidence="3">
    <name type="scientific">Pectinophora gossypiella</name>
    <name type="common">Cotton pink bollworm</name>
    <name type="synonym">Depressaria gossypiella</name>
    <dbReference type="NCBI Taxonomy" id="13191"/>
    <lineage>
        <taxon>Eukaryota</taxon>
        <taxon>Metazoa</taxon>
        <taxon>Ecdysozoa</taxon>
        <taxon>Arthropoda</taxon>
        <taxon>Hexapoda</taxon>
        <taxon>Insecta</taxon>
        <taxon>Pterygota</taxon>
        <taxon>Neoptera</taxon>
        <taxon>Endopterygota</taxon>
        <taxon>Lepidoptera</taxon>
        <taxon>Glossata</taxon>
        <taxon>Ditrysia</taxon>
        <taxon>Gelechioidea</taxon>
        <taxon>Gelechiidae</taxon>
        <taxon>Apatetrinae</taxon>
        <taxon>Pectinophora</taxon>
    </lineage>
</organism>
<dbReference type="EMBL" id="GDQN01002734">
    <property type="protein sequence ID" value="JAT88320.1"/>
    <property type="molecule type" value="Transcribed_RNA"/>
</dbReference>